<accession>A0ABW3CIK9</accession>
<gene>
    <name evidence="2" type="ORF">ACFQ07_14175</name>
</gene>
<evidence type="ECO:0000256" key="1">
    <source>
        <dbReference type="SAM" id="MobiDB-lite"/>
    </source>
</evidence>
<protein>
    <submittedName>
        <fullName evidence="2">Uncharacterized protein</fullName>
    </submittedName>
</protein>
<name>A0ABW3CIK9_9ACTN</name>
<dbReference type="EMBL" id="JBHTIR010002119">
    <property type="protein sequence ID" value="MFD0853381.1"/>
    <property type="molecule type" value="Genomic_DNA"/>
</dbReference>
<comment type="caution">
    <text evidence="2">The sequence shown here is derived from an EMBL/GenBank/DDBJ whole genome shotgun (WGS) entry which is preliminary data.</text>
</comment>
<feature type="compositionally biased region" description="Low complexity" evidence="1">
    <location>
        <begin position="61"/>
        <end position="80"/>
    </location>
</feature>
<organism evidence="2 3">
    <name type="scientific">Actinomadura adrarensis</name>
    <dbReference type="NCBI Taxonomy" id="1819600"/>
    <lineage>
        <taxon>Bacteria</taxon>
        <taxon>Bacillati</taxon>
        <taxon>Actinomycetota</taxon>
        <taxon>Actinomycetes</taxon>
        <taxon>Streptosporangiales</taxon>
        <taxon>Thermomonosporaceae</taxon>
        <taxon>Actinomadura</taxon>
    </lineage>
</organism>
<evidence type="ECO:0000313" key="3">
    <source>
        <dbReference type="Proteomes" id="UP001597083"/>
    </source>
</evidence>
<evidence type="ECO:0000313" key="2">
    <source>
        <dbReference type="EMBL" id="MFD0853381.1"/>
    </source>
</evidence>
<reference evidence="3" key="1">
    <citation type="journal article" date="2019" name="Int. J. Syst. Evol. Microbiol.">
        <title>The Global Catalogue of Microorganisms (GCM) 10K type strain sequencing project: providing services to taxonomists for standard genome sequencing and annotation.</title>
        <authorList>
            <consortium name="The Broad Institute Genomics Platform"/>
            <consortium name="The Broad Institute Genome Sequencing Center for Infectious Disease"/>
            <person name="Wu L."/>
            <person name="Ma J."/>
        </authorList>
    </citation>
    <scope>NUCLEOTIDE SEQUENCE [LARGE SCALE GENOMIC DNA]</scope>
    <source>
        <strain evidence="3">JCM 31696</strain>
    </source>
</reference>
<proteinExistence type="predicted"/>
<feature type="region of interest" description="Disordered" evidence="1">
    <location>
        <begin position="44"/>
        <end position="80"/>
    </location>
</feature>
<keyword evidence="3" id="KW-1185">Reference proteome</keyword>
<sequence>MADEPSPVYLNLVIETDQAPEDLQLSVLAALSDHHKIVSTGVCGIAGDDDSTPTVSPPNSPSRRGPSSSSGLRTPTTEAR</sequence>
<dbReference type="Proteomes" id="UP001597083">
    <property type="component" value="Unassembled WGS sequence"/>
</dbReference>